<dbReference type="InterPro" id="IPR036291">
    <property type="entry name" value="NAD(P)-bd_dom_sf"/>
</dbReference>
<dbReference type="AlphaFoldDB" id="A0AAJ6P731"/>
<keyword evidence="14" id="KW-1185">Reference proteome</keyword>
<proteinExistence type="inferred from homology"/>
<evidence type="ECO:0000256" key="11">
    <source>
        <dbReference type="RuleBase" id="RU361160"/>
    </source>
</evidence>
<dbReference type="InterPro" id="IPR020828">
    <property type="entry name" value="GlycerAld_3-P_DH_NAD(P)-bd"/>
</dbReference>
<dbReference type="FunFam" id="3.40.50.720:FF:000001">
    <property type="entry name" value="Glyceraldehyde-3-phosphate dehydrogenase"/>
    <property type="match status" value="1"/>
</dbReference>
<dbReference type="Pfam" id="PF00044">
    <property type="entry name" value="Gp_dh_N"/>
    <property type="match status" value="1"/>
</dbReference>
<dbReference type="NCBIfam" id="TIGR01534">
    <property type="entry name" value="GAPDH-I"/>
    <property type="match status" value="1"/>
</dbReference>
<evidence type="ECO:0000256" key="3">
    <source>
        <dbReference type="ARBA" id="ARBA00023002"/>
    </source>
</evidence>
<keyword evidence="3 11" id="KW-0560">Oxidoreductase</keyword>
<feature type="binding site" evidence="7">
    <location>
        <position position="230"/>
    </location>
    <ligand>
        <name>D-glyceraldehyde 3-phosphate</name>
        <dbReference type="ChEBI" id="CHEBI:59776"/>
    </ligand>
</feature>
<dbReference type="InterPro" id="IPR020830">
    <property type="entry name" value="GlycerAld_3-P_DH_AS"/>
</dbReference>
<feature type="binding site" evidence="7">
    <location>
        <begin position="207"/>
        <end position="208"/>
    </location>
    <ligand>
        <name>D-glyceraldehyde 3-phosphate</name>
        <dbReference type="ChEBI" id="CHEBI:59776"/>
    </ligand>
</feature>
<sequence length="339" mass="37407">MTKVVINGLGRIGRAIFKIILNKKELELVAINDLVPPDNLAYLLKYDTVYGKYEKQVESNSNSLIVDGKTYKFFNEKQPENLPWQELEVDVVFECTGIFKKQEDLEKHLKAGAKKVILSAPAKSEEINTIVYGVNETQASDQIISCASCTTNCITPVVEVMGRRIGVKKAIMTTVHAYTGSQELVDSPHKKFSRGRAAAANIVPTTTGAAIATTQVLTQYSGKFDGVAVRVPVAVGSISDITFVTEKATTVEEINKIFREEADSERYQGILGVSKDPIVSSDIIQDTRASIIDLNMTQVVDGDLVKVMSWYDNEWGYASQMIREALQMVKVSRSLQAVN</sequence>
<gene>
    <name evidence="13" type="primary">gap</name>
    <name evidence="13" type="ORF">QI031_15975</name>
</gene>
<dbReference type="KEGG" id="hbq:QI031_15975"/>
<dbReference type="InterPro" id="IPR020829">
    <property type="entry name" value="GlycerAld_3-P_DH_cat"/>
</dbReference>
<dbReference type="GO" id="GO:0051287">
    <property type="term" value="F:NAD binding"/>
    <property type="evidence" value="ECO:0007669"/>
    <property type="project" value="InterPro"/>
</dbReference>
<dbReference type="SMART" id="SM00846">
    <property type="entry name" value="Gp_dh_N"/>
    <property type="match status" value="1"/>
</dbReference>
<evidence type="ECO:0000313" key="13">
    <source>
        <dbReference type="EMBL" id="WGV23324.1"/>
    </source>
</evidence>
<keyword evidence="8" id="KW-0520">NAD</keyword>
<comment type="catalytic activity">
    <reaction evidence="5">
        <text>D-glyceraldehyde 3-phosphate + phosphate + NAD(+) = (2R)-3-phospho-glyceroyl phosphate + NADH + H(+)</text>
        <dbReference type="Rhea" id="RHEA:10300"/>
        <dbReference type="ChEBI" id="CHEBI:15378"/>
        <dbReference type="ChEBI" id="CHEBI:43474"/>
        <dbReference type="ChEBI" id="CHEBI:57540"/>
        <dbReference type="ChEBI" id="CHEBI:57604"/>
        <dbReference type="ChEBI" id="CHEBI:57945"/>
        <dbReference type="ChEBI" id="CHEBI:59776"/>
        <dbReference type="EC" id="1.2.1.59"/>
    </reaction>
</comment>
<evidence type="ECO:0000256" key="7">
    <source>
        <dbReference type="PIRSR" id="PIRSR000149-2"/>
    </source>
</evidence>
<feature type="binding site" evidence="8">
    <location>
        <position position="33"/>
    </location>
    <ligand>
        <name>NAD(+)</name>
        <dbReference type="ChEBI" id="CHEBI:57540"/>
    </ligand>
</feature>
<dbReference type="CDD" id="cd18126">
    <property type="entry name" value="GAPDH_I_C"/>
    <property type="match status" value="1"/>
</dbReference>
<feature type="binding site" evidence="8">
    <location>
        <position position="119"/>
    </location>
    <ligand>
        <name>NAD(+)</name>
        <dbReference type="ChEBI" id="CHEBI:57540"/>
    </ligand>
</feature>
<feature type="site" description="Activates thiol group during catalysis" evidence="9">
    <location>
        <position position="176"/>
    </location>
</feature>
<organism evidence="13 14">
    <name type="scientific">Halotia branconii CENA392</name>
    <dbReference type="NCBI Taxonomy" id="1539056"/>
    <lineage>
        <taxon>Bacteria</taxon>
        <taxon>Bacillati</taxon>
        <taxon>Cyanobacteriota</taxon>
        <taxon>Cyanophyceae</taxon>
        <taxon>Nostocales</taxon>
        <taxon>Nodulariaceae</taxon>
        <taxon>Halotia</taxon>
    </lineage>
</organism>
<comment type="similarity">
    <text evidence="1 10">Belongs to the glyceraldehyde-3-phosphate dehydrogenase family.</text>
</comment>
<dbReference type="EMBL" id="CP124543">
    <property type="protein sequence ID" value="WGV23324.1"/>
    <property type="molecule type" value="Genomic_DNA"/>
</dbReference>
<dbReference type="SUPFAM" id="SSF51735">
    <property type="entry name" value="NAD(P)-binding Rossmann-fold domains"/>
    <property type="match status" value="1"/>
</dbReference>
<dbReference type="GO" id="GO:0050661">
    <property type="term" value="F:NADP binding"/>
    <property type="evidence" value="ECO:0007669"/>
    <property type="project" value="InterPro"/>
</dbReference>
<evidence type="ECO:0000256" key="1">
    <source>
        <dbReference type="ARBA" id="ARBA00007406"/>
    </source>
</evidence>
<evidence type="ECO:0000256" key="8">
    <source>
        <dbReference type="PIRSR" id="PIRSR000149-3"/>
    </source>
</evidence>
<dbReference type="InterPro" id="IPR020831">
    <property type="entry name" value="GlycerAld/Erythrose_P_DH"/>
</dbReference>
<reference evidence="13 14" key="1">
    <citation type="journal article" date="2023" name="Limnol Oceanogr Lett">
        <title>Environmental adaptations by the intertidal Antarctic cyanobacterium Halotia branconii CENA392 as revealed using long-read genome sequencing.</title>
        <authorList>
            <person name="Dextro R.B."/>
            <person name="Delbaje E."/>
            <person name="Freitas P.N.N."/>
            <person name="Geraldes V."/>
            <person name="Pinto E."/>
            <person name="Long P.F."/>
            <person name="Fiore M.F."/>
        </authorList>
    </citation>
    <scope>NUCLEOTIDE SEQUENCE [LARGE SCALE GENOMIC DNA]</scope>
    <source>
        <strain evidence="13 14">CENA392</strain>
    </source>
</reference>
<dbReference type="FunFam" id="3.30.360.10:FF:000002">
    <property type="entry name" value="Glyceraldehyde-3-phosphate dehydrogenase"/>
    <property type="match status" value="1"/>
</dbReference>
<evidence type="ECO:0000256" key="10">
    <source>
        <dbReference type="RuleBase" id="RU000397"/>
    </source>
</evidence>
<dbReference type="PROSITE" id="PS00071">
    <property type="entry name" value="GAPDH"/>
    <property type="match status" value="1"/>
</dbReference>
<feature type="binding site" evidence="7">
    <location>
        <begin position="148"/>
        <end position="150"/>
    </location>
    <ligand>
        <name>D-glyceraldehyde 3-phosphate</name>
        <dbReference type="ChEBI" id="CHEBI:59776"/>
    </ligand>
</feature>
<comment type="catalytic activity">
    <reaction evidence="4">
        <text>D-glyceraldehyde 3-phosphate + phosphate + NADP(+) = (2R)-3-phospho-glyceroyl phosphate + NADPH + H(+)</text>
        <dbReference type="Rhea" id="RHEA:10296"/>
        <dbReference type="ChEBI" id="CHEBI:15378"/>
        <dbReference type="ChEBI" id="CHEBI:43474"/>
        <dbReference type="ChEBI" id="CHEBI:57604"/>
        <dbReference type="ChEBI" id="CHEBI:57783"/>
        <dbReference type="ChEBI" id="CHEBI:58349"/>
        <dbReference type="ChEBI" id="CHEBI:59776"/>
        <dbReference type="EC" id="1.2.1.59"/>
    </reaction>
</comment>
<feature type="binding site" evidence="7">
    <location>
        <position position="179"/>
    </location>
    <ligand>
        <name>D-glyceraldehyde 3-phosphate</name>
        <dbReference type="ChEBI" id="CHEBI:59776"/>
    </ligand>
</feature>
<accession>A0AAJ6P731</accession>
<dbReference type="SUPFAM" id="SSF55347">
    <property type="entry name" value="Glyceraldehyde-3-phosphate dehydrogenase-like, C-terminal domain"/>
    <property type="match status" value="1"/>
</dbReference>
<dbReference type="PRINTS" id="PR00078">
    <property type="entry name" value="G3PDHDRGNASE"/>
</dbReference>
<dbReference type="CDD" id="cd05214">
    <property type="entry name" value="GAPDH_I_N"/>
    <property type="match status" value="1"/>
</dbReference>
<feature type="binding site" evidence="8">
    <location>
        <begin position="11"/>
        <end position="12"/>
    </location>
    <ligand>
        <name>NAD(+)</name>
        <dbReference type="ChEBI" id="CHEBI:57540"/>
    </ligand>
</feature>
<protein>
    <recommendedName>
        <fullName evidence="11">Glyceraldehyde-3-phosphate dehydrogenase</fullName>
        <ecNumber evidence="11">1.2.1.-</ecNumber>
    </recommendedName>
</protein>
<dbReference type="GO" id="GO:0006006">
    <property type="term" value="P:glucose metabolic process"/>
    <property type="evidence" value="ECO:0007669"/>
    <property type="project" value="InterPro"/>
</dbReference>
<evidence type="ECO:0000313" key="14">
    <source>
        <dbReference type="Proteomes" id="UP001223520"/>
    </source>
</evidence>
<feature type="binding site" evidence="8">
    <location>
        <position position="313"/>
    </location>
    <ligand>
        <name>NAD(+)</name>
        <dbReference type="ChEBI" id="CHEBI:57540"/>
    </ligand>
</feature>
<evidence type="ECO:0000256" key="9">
    <source>
        <dbReference type="PIRSR" id="PIRSR000149-4"/>
    </source>
</evidence>
<dbReference type="PANTHER" id="PTHR43148">
    <property type="entry name" value="GLYCERALDEHYDE-3-PHOSPHATE DEHYDROGENASE 2"/>
    <property type="match status" value="1"/>
</dbReference>
<keyword evidence="2 8" id="KW-0547">Nucleotide-binding</keyword>
<evidence type="ECO:0000259" key="12">
    <source>
        <dbReference type="SMART" id="SM00846"/>
    </source>
</evidence>
<dbReference type="PIRSF" id="PIRSF000149">
    <property type="entry name" value="GAP_DH"/>
    <property type="match status" value="1"/>
</dbReference>
<feature type="domain" description="Glyceraldehyde 3-phosphate dehydrogenase NAD(P) binding" evidence="12">
    <location>
        <begin position="2"/>
        <end position="149"/>
    </location>
</feature>
<dbReference type="InterPro" id="IPR006424">
    <property type="entry name" value="Glyceraldehyde-3-P_DH_1"/>
</dbReference>
<feature type="active site" description="Nucleophile" evidence="6">
    <location>
        <position position="149"/>
    </location>
</feature>
<evidence type="ECO:0000256" key="4">
    <source>
        <dbReference type="ARBA" id="ARBA00048067"/>
    </source>
</evidence>
<dbReference type="Pfam" id="PF02800">
    <property type="entry name" value="Gp_dh_C"/>
    <property type="match status" value="1"/>
</dbReference>
<dbReference type="Proteomes" id="UP001223520">
    <property type="component" value="Chromosome"/>
</dbReference>
<dbReference type="Gene3D" id="3.40.50.720">
    <property type="entry name" value="NAD(P)-binding Rossmann-like Domain"/>
    <property type="match status" value="1"/>
</dbReference>
<evidence type="ECO:0000256" key="6">
    <source>
        <dbReference type="PIRSR" id="PIRSR000149-1"/>
    </source>
</evidence>
<evidence type="ECO:0000256" key="2">
    <source>
        <dbReference type="ARBA" id="ARBA00022741"/>
    </source>
</evidence>
<dbReference type="GO" id="GO:0043891">
    <property type="term" value="F:glyceraldehyde-3-phosphate dehydrogenase [NAD(P)+] (phosphorylating) activity"/>
    <property type="evidence" value="ECO:0007669"/>
    <property type="project" value="UniProtKB-EC"/>
</dbReference>
<name>A0AAJ6P731_9CYAN</name>
<dbReference type="Gene3D" id="3.30.360.10">
    <property type="entry name" value="Dihydrodipicolinate Reductase, domain 2"/>
    <property type="match status" value="1"/>
</dbReference>
<dbReference type="RefSeq" id="WP_281480649.1">
    <property type="nucleotide sequence ID" value="NZ_CP124543.1"/>
</dbReference>
<evidence type="ECO:0000256" key="5">
    <source>
        <dbReference type="ARBA" id="ARBA00048853"/>
    </source>
</evidence>
<dbReference type="EC" id="1.2.1.-" evidence="11"/>